<evidence type="ECO:0000313" key="3">
    <source>
        <dbReference type="Proteomes" id="UP000828390"/>
    </source>
</evidence>
<keyword evidence="1" id="KW-0472">Membrane</keyword>
<dbReference type="Proteomes" id="UP000828390">
    <property type="component" value="Unassembled WGS sequence"/>
</dbReference>
<feature type="transmembrane region" description="Helical" evidence="1">
    <location>
        <begin position="57"/>
        <end position="76"/>
    </location>
</feature>
<keyword evidence="1" id="KW-1133">Transmembrane helix</keyword>
<protein>
    <submittedName>
        <fullName evidence="2">Uncharacterized protein</fullName>
    </submittedName>
</protein>
<dbReference type="EMBL" id="JAIWYP010000002">
    <property type="protein sequence ID" value="KAH3860287.1"/>
    <property type="molecule type" value="Genomic_DNA"/>
</dbReference>
<sequence>MQLTFTQLSGVTNTTLTRHIAIVVAAGSAMLTLNVFLARVESKYERSGVANPTLTRYIAIVVAARSAMLTLNVFLARVDR</sequence>
<keyword evidence="3" id="KW-1185">Reference proteome</keyword>
<feature type="transmembrane region" description="Helical" evidence="1">
    <location>
        <begin position="20"/>
        <end position="37"/>
    </location>
</feature>
<reference evidence="2" key="1">
    <citation type="journal article" date="2019" name="bioRxiv">
        <title>The Genome of the Zebra Mussel, Dreissena polymorpha: A Resource for Invasive Species Research.</title>
        <authorList>
            <person name="McCartney M.A."/>
            <person name="Auch B."/>
            <person name="Kono T."/>
            <person name="Mallez S."/>
            <person name="Zhang Y."/>
            <person name="Obille A."/>
            <person name="Becker A."/>
            <person name="Abrahante J.E."/>
            <person name="Garbe J."/>
            <person name="Badalamenti J.P."/>
            <person name="Herman A."/>
            <person name="Mangelson H."/>
            <person name="Liachko I."/>
            <person name="Sullivan S."/>
            <person name="Sone E.D."/>
            <person name="Koren S."/>
            <person name="Silverstein K.A.T."/>
            <person name="Beckman K.B."/>
            <person name="Gohl D.M."/>
        </authorList>
    </citation>
    <scope>NUCLEOTIDE SEQUENCE</scope>
    <source>
        <strain evidence="2">Duluth1</strain>
        <tissue evidence="2">Whole animal</tissue>
    </source>
</reference>
<keyword evidence="1" id="KW-0812">Transmembrane</keyword>
<proteinExistence type="predicted"/>
<dbReference type="AlphaFoldDB" id="A0A9D4LK91"/>
<evidence type="ECO:0000256" key="1">
    <source>
        <dbReference type="SAM" id="Phobius"/>
    </source>
</evidence>
<accession>A0A9D4LK91</accession>
<name>A0A9D4LK91_DREPO</name>
<reference evidence="2" key="2">
    <citation type="submission" date="2020-11" db="EMBL/GenBank/DDBJ databases">
        <authorList>
            <person name="McCartney M.A."/>
            <person name="Auch B."/>
            <person name="Kono T."/>
            <person name="Mallez S."/>
            <person name="Becker A."/>
            <person name="Gohl D.M."/>
            <person name="Silverstein K.A.T."/>
            <person name="Koren S."/>
            <person name="Bechman K.B."/>
            <person name="Herman A."/>
            <person name="Abrahante J.E."/>
            <person name="Garbe J."/>
        </authorList>
    </citation>
    <scope>NUCLEOTIDE SEQUENCE</scope>
    <source>
        <strain evidence="2">Duluth1</strain>
        <tissue evidence="2">Whole animal</tissue>
    </source>
</reference>
<organism evidence="2 3">
    <name type="scientific">Dreissena polymorpha</name>
    <name type="common">Zebra mussel</name>
    <name type="synonym">Mytilus polymorpha</name>
    <dbReference type="NCBI Taxonomy" id="45954"/>
    <lineage>
        <taxon>Eukaryota</taxon>
        <taxon>Metazoa</taxon>
        <taxon>Spiralia</taxon>
        <taxon>Lophotrochozoa</taxon>
        <taxon>Mollusca</taxon>
        <taxon>Bivalvia</taxon>
        <taxon>Autobranchia</taxon>
        <taxon>Heteroconchia</taxon>
        <taxon>Euheterodonta</taxon>
        <taxon>Imparidentia</taxon>
        <taxon>Neoheterodontei</taxon>
        <taxon>Myida</taxon>
        <taxon>Dreissenoidea</taxon>
        <taxon>Dreissenidae</taxon>
        <taxon>Dreissena</taxon>
    </lineage>
</organism>
<gene>
    <name evidence="2" type="ORF">DPMN_023182</name>
</gene>
<evidence type="ECO:0000313" key="2">
    <source>
        <dbReference type="EMBL" id="KAH3860287.1"/>
    </source>
</evidence>
<comment type="caution">
    <text evidence="2">The sequence shown here is derived from an EMBL/GenBank/DDBJ whole genome shotgun (WGS) entry which is preliminary data.</text>
</comment>